<dbReference type="Pfam" id="PF18052">
    <property type="entry name" value="Rx_N"/>
    <property type="match status" value="1"/>
</dbReference>
<feature type="domain" description="Disease resistance protein winged helix" evidence="9">
    <location>
        <begin position="431"/>
        <end position="501"/>
    </location>
</feature>
<dbReference type="Gene3D" id="3.80.10.10">
    <property type="entry name" value="Ribonuclease Inhibitor"/>
    <property type="match status" value="1"/>
</dbReference>
<evidence type="ECO:0000259" key="9">
    <source>
        <dbReference type="Pfam" id="PF23559"/>
    </source>
</evidence>
<dbReference type="Pfam" id="PF00931">
    <property type="entry name" value="NB-ARC"/>
    <property type="match status" value="1"/>
</dbReference>
<dbReference type="Gene3D" id="1.10.10.10">
    <property type="entry name" value="Winged helix-like DNA-binding domain superfamily/Winged helix DNA-binding domain"/>
    <property type="match status" value="1"/>
</dbReference>
<dbReference type="InterPro" id="IPR038005">
    <property type="entry name" value="RX-like_CC"/>
</dbReference>
<dbReference type="PANTHER" id="PTHR23155">
    <property type="entry name" value="DISEASE RESISTANCE PROTEIN RP"/>
    <property type="match status" value="1"/>
</dbReference>
<feature type="domain" description="Disease resistance N-terminal" evidence="8">
    <location>
        <begin position="15"/>
        <end position="100"/>
    </location>
</feature>
<accession>A0AAV1DDE6</accession>
<evidence type="ECO:0000256" key="2">
    <source>
        <dbReference type="ARBA" id="ARBA00022614"/>
    </source>
</evidence>
<evidence type="ECO:0000259" key="8">
    <source>
        <dbReference type="Pfam" id="PF18052"/>
    </source>
</evidence>
<dbReference type="Pfam" id="PF23559">
    <property type="entry name" value="WHD_DRP"/>
    <property type="match status" value="1"/>
</dbReference>
<comment type="similarity">
    <text evidence="1">Belongs to the disease resistance NB-LRR family.</text>
</comment>
<dbReference type="InterPro" id="IPR032675">
    <property type="entry name" value="LRR_dom_sf"/>
</dbReference>
<dbReference type="InterPro" id="IPR058922">
    <property type="entry name" value="WHD_DRP"/>
</dbReference>
<evidence type="ECO:0000256" key="1">
    <source>
        <dbReference type="ARBA" id="ARBA00008894"/>
    </source>
</evidence>
<dbReference type="InterPro" id="IPR027417">
    <property type="entry name" value="P-loop_NTPase"/>
</dbReference>
<evidence type="ECO:0000259" key="7">
    <source>
        <dbReference type="Pfam" id="PF00931"/>
    </source>
</evidence>
<dbReference type="Gene3D" id="1.10.8.430">
    <property type="entry name" value="Helical domain of apoptotic protease-activating factors"/>
    <property type="match status" value="1"/>
</dbReference>
<dbReference type="Pfam" id="PF23598">
    <property type="entry name" value="LRR_14"/>
    <property type="match status" value="1"/>
</dbReference>
<sequence>MKKETETMSVIPDAAVSFLLDNLTQVLSYNYHLVANVKDNILKLQQELKTLQGLMNDFTKYDHDSEFIRQTVKEMKEVILEAEDTVDTYLLQAAVDSKRNWVVKTFYKLKDYPFLLRSSGKKIEDVGVKIGKIMDEKLKSRIDLLQLEANINLDRRGKSSEMPKVEEEHVIGFDGAAERVVRLLTGGVEHLETISIVGMLGLGKTTLAKMVYKDPDVDYEYMIRAFVYISREYDKKEVLLKILNSVTQSDSEVTKMDEAELEEYLKKQLEGKHYLIVLDDVWETKDWDKFKDAFPYNENKRCRVLVTTRNESVARHANRINNDAIYKLEFLPLEDSRKLLRWRVFHKDECPEELQSYEVEIANKCAGLPLALVVIAGVIFNHPKRADWWKHVANSVKDYIVMDAAQAIKVIELMYKHLPNHLKPCFLYLGVFREDFEIPVWKLVRLWVSEGLIRQAESFNLEDIAEQYLEELVCRNLVMVGQRRSNDRIKTCHVHDTLREFCKKEAKEENFFQEINKDNLPSFLSENPTIDQYRRLCINNVNVSDYLSRGPPPGKCVRSFLACHKEETQLEAKLSSFIPKAFKLLRVLEVQPFLFDRSPPDMCGLVLLKYIAISGTFSILPPAILNLWNLQTLIVNTTSRSLQIKAEVWKMPQFRHLHTNASTSLPSLATNSRQKRQKIMDDALSYKNVQTLCTISPESCEKEVFDWTPKLKKLGIYGSLSRLFEVSSAEPSLFKYLSKLESLENLKLMNDDVSSKLSALPPSRSFPRQLTKITLLNTLLDWKYMSTLGELDNLEVLKLKEHAFQGQVWKTGRGGFLRLKHLHIGRTDLVSWEASRDYFPELRSLELNCCDKLQAIPHGLADIPCLQSVILHCTNPLVASSARRLQVLRLEQANRGNRSNKFKLSVYPPEHSSGCPV</sequence>
<dbReference type="FunFam" id="1.10.10.10:FF:000322">
    <property type="entry name" value="Probable disease resistance protein At1g63360"/>
    <property type="match status" value="1"/>
</dbReference>
<dbReference type="InterPro" id="IPR002182">
    <property type="entry name" value="NB-ARC"/>
</dbReference>
<name>A0AAV1DDE6_OLDCO</name>
<keyword evidence="2" id="KW-0433">Leucine-rich repeat</keyword>
<dbReference type="InterPro" id="IPR055414">
    <property type="entry name" value="LRR_R13L4/SHOC2-like"/>
</dbReference>
<dbReference type="InterPro" id="IPR044974">
    <property type="entry name" value="Disease_R_plants"/>
</dbReference>
<keyword evidence="6" id="KW-0067">ATP-binding</keyword>
<dbReference type="EMBL" id="OX459122">
    <property type="protein sequence ID" value="CAI9105451.1"/>
    <property type="molecule type" value="Genomic_DNA"/>
</dbReference>
<evidence type="ECO:0000256" key="6">
    <source>
        <dbReference type="ARBA" id="ARBA00022840"/>
    </source>
</evidence>
<evidence type="ECO:0000256" key="3">
    <source>
        <dbReference type="ARBA" id="ARBA00022737"/>
    </source>
</evidence>
<dbReference type="InterPro" id="IPR036388">
    <property type="entry name" value="WH-like_DNA-bd_sf"/>
</dbReference>
<dbReference type="SUPFAM" id="SSF52540">
    <property type="entry name" value="P-loop containing nucleoside triphosphate hydrolases"/>
    <property type="match status" value="1"/>
</dbReference>
<dbReference type="GO" id="GO:0098542">
    <property type="term" value="P:defense response to other organism"/>
    <property type="evidence" value="ECO:0007669"/>
    <property type="project" value="TreeGrafter"/>
</dbReference>
<dbReference type="InterPro" id="IPR041118">
    <property type="entry name" value="Rx_N"/>
</dbReference>
<organism evidence="11 12">
    <name type="scientific">Oldenlandia corymbosa var. corymbosa</name>
    <dbReference type="NCBI Taxonomy" id="529605"/>
    <lineage>
        <taxon>Eukaryota</taxon>
        <taxon>Viridiplantae</taxon>
        <taxon>Streptophyta</taxon>
        <taxon>Embryophyta</taxon>
        <taxon>Tracheophyta</taxon>
        <taxon>Spermatophyta</taxon>
        <taxon>Magnoliopsida</taxon>
        <taxon>eudicotyledons</taxon>
        <taxon>Gunneridae</taxon>
        <taxon>Pentapetalae</taxon>
        <taxon>asterids</taxon>
        <taxon>lamiids</taxon>
        <taxon>Gentianales</taxon>
        <taxon>Rubiaceae</taxon>
        <taxon>Rubioideae</taxon>
        <taxon>Spermacoceae</taxon>
        <taxon>Hedyotis-Oldenlandia complex</taxon>
        <taxon>Oldenlandia</taxon>
    </lineage>
</organism>
<dbReference type="Gene3D" id="3.40.50.300">
    <property type="entry name" value="P-loop containing nucleotide triphosphate hydrolases"/>
    <property type="match status" value="1"/>
</dbReference>
<dbReference type="InterPro" id="IPR042197">
    <property type="entry name" value="Apaf_helical"/>
</dbReference>
<proteinExistence type="inferred from homology"/>
<feature type="domain" description="NB-ARC" evidence="7">
    <location>
        <begin position="178"/>
        <end position="349"/>
    </location>
</feature>
<evidence type="ECO:0000259" key="10">
    <source>
        <dbReference type="Pfam" id="PF23598"/>
    </source>
</evidence>
<keyword evidence="12" id="KW-1185">Reference proteome</keyword>
<dbReference type="PRINTS" id="PR00364">
    <property type="entry name" value="DISEASERSIST"/>
</dbReference>
<evidence type="ECO:0000313" key="12">
    <source>
        <dbReference type="Proteomes" id="UP001161247"/>
    </source>
</evidence>
<protein>
    <submittedName>
        <fullName evidence="11">OLC1v1004379C1</fullName>
    </submittedName>
</protein>
<evidence type="ECO:0000313" key="11">
    <source>
        <dbReference type="EMBL" id="CAI9105451.1"/>
    </source>
</evidence>
<dbReference type="SUPFAM" id="SSF52058">
    <property type="entry name" value="L domain-like"/>
    <property type="match status" value="1"/>
</dbReference>
<dbReference type="GO" id="GO:0051607">
    <property type="term" value="P:defense response to virus"/>
    <property type="evidence" value="ECO:0007669"/>
    <property type="project" value="UniProtKB-ARBA"/>
</dbReference>
<dbReference type="GO" id="GO:0043531">
    <property type="term" value="F:ADP binding"/>
    <property type="evidence" value="ECO:0007669"/>
    <property type="project" value="InterPro"/>
</dbReference>
<evidence type="ECO:0000256" key="5">
    <source>
        <dbReference type="ARBA" id="ARBA00022821"/>
    </source>
</evidence>
<dbReference type="Proteomes" id="UP001161247">
    <property type="component" value="Chromosome 5"/>
</dbReference>
<dbReference type="CDD" id="cd14798">
    <property type="entry name" value="RX-CC_like"/>
    <property type="match status" value="1"/>
</dbReference>
<dbReference type="PANTHER" id="PTHR23155:SF1193">
    <property type="entry name" value="DISEASE RESISTANCE PROTEIN RPP13-RELATED"/>
    <property type="match status" value="1"/>
</dbReference>
<keyword evidence="5" id="KW-0611">Plant defense</keyword>
<feature type="domain" description="Disease resistance R13L4/SHOC-2-like LRR" evidence="10">
    <location>
        <begin position="557"/>
        <end position="873"/>
    </location>
</feature>
<dbReference type="AlphaFoldDB" id="A0AAV1DDE6"/>
<dbReference type="GO" id="GO:0005524">
    <property type="term" value="F:ATP binding"/>
    <property type="evidence" value="ECO:0007669"/>
    <property type="project" value="UniProtKB-KW"/>
</dbReference>
<keyword evidence="4" id="KW-0547">Nucleotide-binding</keyword>
<dbReference type="FunFam" id="3.40.50.300:FF:001091">
    <property type="entry name" value="Probable disease resistance protein At1g61300"/>
    <property type="match status" value="1"/>
</dbReference>
<evidence type="ECO:0000256" key="4">
    <source>
        <dbReference type="ARBA" id="ARBA00022741"/>
    </source>
</evidence>
<gene>
    <name evidence="11" type="ORF">OLC1_LOCUS14144</name>
</gene>
<dbReference type="Gene3D" id="1.20.5.4130">
    <property type="match status" value="1"/>
</dbReference>
<reference evidence="11" key="1">
    <citation type="submission" date="2023-03" db="EMBL/GenBank/DDBJ databases">
        <authorList>
            <person name="Julca I."/>
        </authorList>
    </citation>
    <scope>NUCLEOTIDE SEQUENCE</scope>
</reference>
<keyword evidence="3" id="KW-0677">Repeat</keyword>